<sequence>MNNKVVTAPAAAKAFNRWWIVVGALLVQICLGAIYAWSVFRKPLEAQLGITPTQASLPFSVVLIFFALATVLGGRLQDRFGPRIVAILGGVLLALGMIVASLARNISVLVIAYGVISGIGIGFAYVCPISAGVKWFPDKRGLITGLAVAGFGAGAFFVAPLAAGLISGTPYNLMGANLFNLPELGIFNTFRVLGIAYLVVVTVGGFILRNPPSGFVPKGWTPPTPAGGRPAATNYTFGQMLGTGQFWVIWLMYFAGCAAGLMMIGQTSPIAQELAGFDKSLAAVGVSVLAIFNTLGRIFWGRISDSIGRSKTLFLMYLINAIAVFGYFLIPATPFLFWVGIALVGATFGGYLATYPAITADYYGTKSVGLNYGFVFTAYGVGGLLANIFAPRVREITGNYNLAFILTAVLCLAAALVSLLIRPPAARQQPA</sequence>
<evidence type="ECO:0000259" key="5">
    <source>
        <dbReference type="PROSITE" id="PS50850"/>
    </source>
</evidence>
<reference evidence="6" key="1">
    <citation type="journal article" date="2020" name="mSystems">
        <title>Genome- and Community-Level Interaction Insights into Carbon Utilization and Element Cycling Functions of Hydrothermarchaeota in Hydrothermal Sediment.</title>
        <authorList>
            <person name="Zhou Z."/>
            <person name="Liu Y."/>
            <person name="Xu W."/>
            <person name="Pan J."/>
            <person name="Luo Z.H."/>
            <person name="Li M."/>
        </authorList>
    </citation>
    <scope>NUCLEOTIDE SEQUENCE [LARGE SCALE GENOMIC DNA]</scope>
    <source>
        <strain evidence="6">SpSt-488</strain>
    </source>
</reference>
<proteinExistence type="predicted"/>
<dbReference type="InterPro" id="IPR011701">
    <property type="entry name" value="MFS"/>
</dbReference>
<dbReference type="PANTHER" id="PTHR11360">
    <property type="entry name" value="MONOCARBOXYLATE TRANSPORTER"/>
    <property type="match status" value="1"/>
</dbReference>
<feature type="transmembrane region" description="Helical" evidence="4">
    <location>
        <begin position="186"/>
        <end position="208"/>
    </location>
</feature>
<evidence type="ECO:0000256" key="4">
    <source>
        <dbReference type="SAM" id="Phobius"/>
    </source>
</evidence>
<feature type="transmembrane region" description="Helical" evidence="4">
    <location>
        <begin position="247"/>
        <end position="268"/>
    </location>
</feature>
<feature type="transmembrane region" description="Helical" evidence="4">
    <location>
        <begin position="55"/>
        <end position="72"/>
    </location>
</feature>
<feature type="transmembrane region" description="Helical" evidence="4">
    <location>
        <begin position="141"/>
        <end position="166"/>
    </location>
</feature>
<feature type="transmembrane region" description="Helical" evidence="4">
    <location>
        <begin position="336"/>
        <end position="358"/>
    </location>
</feature>
<feature type="transmembrane region" description="Helical" evidence="4">
    <location>
        <begin position="109"/>
        <end position="129"/>
    </location>
</feature>
<dbReference type="InterPro" id="IPR050327">
    <property type="entry name" value="Proton-linked_MCT"/>
</dbReference>
<evidence type="ECO:0000313" key="6">
    <source>
        <dbReference type="EMBL" id="HGK28433.1"/>
    </source>
</evidence>
<dbReference type="PROSITE" id="PS50850">
    <property type="entry name" value="MFS"/>
    <property type="match status" value="1"/>
</dbReference>
<keyword evidence="3 4" id="KW-0472">Membrane</keyword>
<evidence type="ECO:0000256" key="3">
    <source>
        <dbReference type="ARBA" id="ARBA00023136"/>
    </source>
</evidence>
<dbReference type="SUPFAM" id="SSF103473">
    <property type="entry name" value="MFS general substrate transporter"/>
    <property type="match status" value="1"/>
</dbReference>
<dbReference type="GO" id="GO:0022857">
    <property type="term" value="F:transmembrane transporter activity"/>
    <property type="evidence" value="ECO:0007669"/>
    <property type="project" value="InterPro"/>
</dbReference>
<feature type="transmembrane region" description="Helical" evidence="4">
    <location>
        <begin position="370"/>
        <end position="390"/>
    </location>
</feature>
<dbReference type="EMBL" id="DSUT01000118">
    <property type="protein sequence ID" value="HGK28433.1"/>
    <property type="molecule type" value="Genomic_DNA"/>
</dbReference>
<feature type="transmembrane region" description="Helical" evidence="4">
    <location>
        <begin position="84"/>
        <end position="103"/>
    </location>
</feature>
<dbReference type="Gene3D" id="1.20.1250.20">
    <property type="entry name" value="MFS general substrate transporter like domains"/>
    <property type="match status" value="2"/>
</dbReference>
<evidence type="ECO:0000256" key="2">
    <source>
        <dbReference type="ARBA" id="ARBA00022989"/>
    </source>
</evidence>
<dbReference type="InterPro" id="IPR020846">
    <property type="entry name" value="MFS_dom"/>
</dbReference>
<feature type="transmembrane region" description="Helical" evidence="4">
    <location>
        <begin position="18"/>
        <end position="40"/>
    </location>
</feature>
<protein>
    <submittedName>
        <fullName evidence="6">MFS transporter</fullName>
    </submittedName>
</protein>
<accession>A0A7C4CBP9</accession>
<dbReference type="Pfam" id="PF07690">
    <property type="entry name" value="MFS_1"/>
    <property type="match status" value="1"/>
</dbReference>
<dbReference type="PANTHER" id="PTHR11360:SF304">
    <property type="entry name" value="MFS DOMAIN-CONTAINING PROTEIN"/>
    <property type="match status" value="1"/>
</dbReference>
<feature type="transmembrane region" description="Helical" evidence="4">
    <location>
        <begin position="312"/>
        <end position="330"/>
    </location>
</feature>
<dbReference type="CDD" id="cd17353">
    <property type="entry name" value="MFS_OFA_like"/>
    <property type="match status" value="1"/>
</dbReference>
<feature type="transmembrane region" description="Helical" evidence="4">
    <location>
        <begin position="402"/>
        <end position="421"/>
    </location>
</feature>
<name>A0A7C4CBP9_UNCW3</name>
<comment type="caution">
    <text evidence="6">The sequence shown here is derived from an EMBL/GenBank/DDBJ whole genome shotgun (WGS) entry which is preliminary data.</text>
</comment>
<keyword evidence="1 4" id="KW-0812">Transmembrane</keyword>
<feature type="domain" description="Major facilitator superfamily (MFS) profile" evidence="5">
    <location>
        <begin position="16"/>
        <end position="426"/>
    </location>
</feature>
<dbReference type="InterPro" id="IPR036259">
    <property type="entry name" value="MFS_trans_sf"/>
</dbReference>
<evidence type="ECO:0000256" key="1">
    <source>
        <dbReference type="ARBA" id="ARBA00022692"/>
    </source>
</evidence>
<dbReference type="AlphaFoldDB" id="A0A7C4CBP9"/>
<organism evidence="6">
    <name type="scientific">candidate division WOR-3 bacterium</name>
    <dbReference type="NCBI Taxonomy" id="2052148"/>
    <lineage>
        <taxon>Bacteria</taxon>
        <taxon>Bacteria division WOR-3</taxon>
    </lineage>
</organism>
<feature type="transmembrane region" description="Helical" evidence="4">
    <location>
        <begin position="280"/>
        <end position="300"/>
    </location>
</feature>
<gene>
    <name evidence="6" type="ORF">ENS41_05705</name>
</gene>
<keyword evidence="2 4" id="KW-1133">Transmembrane helix</keyword>